<dbReference type="PANTHER" id="PTHR33048">
    <property type="entry name" value="PTH11-LIKE INTEGRAL MEMBRANE PROTEIN (AFU_ORTHOLOGUE AFUA_5G11245)"/>
    <property type="match status" value="1"/>
</dbReference>
<gene>
    <name evidence="3" type="ORF">BGW36DRAFT_358926</name>
</gene>
<evidence type="ECO:0000313" key="3">
    <source>
        <dbReference type="EMBL" id="KAH8697114.1"/>
    </source>
</evidence>
<evidence type="ECO:0000256" key="1">
    <source>
        <dbReference type="SAM" id="MobiDB-lite"/>
    </source>
</evidence>
<dbReference type="GeneID" id="70244306"/>
<sequence>MASNNDGYQNHNRASTITVTVLALVFVLLRFLARYVNNKGYGIEDILLTLAMIGDLILLALDLDAVNHGLGLYLVDFPLEYFQLCNQLIFAYELIWNLTMATIKMTIRDIMGYCRCVRNAFSMCTREQVLEPFRSRPLYQQIGLLPWWLNTEYIVGYSNALFAHPKCMETSLLNDHSNFINLRFYSGCVLFASFYRLVPIVAYSSDETSFLLTLKSLESDSAAINLAWATIEVSCAIISACLPTLRPLLRLVWRGFDSTNRSVSNNPYPTRNSQRVQQSHPAGHFSDEEPLRAISVETRIDITALPNAPERSWFVERLGVT</sequence>
<feature type="compositionally biased region" description="Polar residues" evidence="1">
    <location>
        <begin position="263"/>
        <end position="280"/>
    </location>
</feature>
<protein>
    <recommendedName>
        <fullName evidence="5">Integral membrane protein</fullName>
    </recommendedName>
</protein>
<comment type="caution">
    <text evidence="3">The sequence shown here is derived from an EMBL/GenBank/DDBJ whole genome shotgun (WGS) entry which is preliminary data.</text>
</comment>
<keyword evidence="2" id="KW-0812">Transmembrane</keyword>
<dbReference type="PANTHER" id="PTHR33048:SF47">
    <property type="entry name" value="INTEGRAL MEMBRANE PROTEIN-RELATED"/>
    <property type="match status" value="1"/>
</dbReference>
<feature type="region of interest" description="Disordered" evidence="1">
    <location>
        <begin position="263"/>
        <end position="285"/>
    </location>
</feature>
<evidence type="ECO:0000313" key="4">
    <source>
        <dbReference type="Proteomes" id="UP001201262"/>
    </source>
</evidence>
<evidence type="ECO:0000256" key="2">
    <source>
        <dbReference type="SAM" id="Phobius"/>
    </source>
</evidence>
<keyword evidence="4" id="KW-1185">Reference proteome</keyword>
<dbReference type="Proteomes" id="UP001201262">
    <property type="component" value="Unassembled WGS sequence"/>
</dbReference>
<feature type="transmembrane region" description="Helical" evidence="2">
    <location>
        <begin position="14"/>
        <end position="33"/>
    </location>
</feature>
<dbReference type="RefSeq" id="XP_046071815.1">
    <property type="nucleotide sequence ID" value="XM_046214019.1"/>
</dbReference>
<feature type="transmembrane region" description="Helical" evidence="2">
    <location>
        <begin position="45"/>
        <end position="61"/>
    </location>
</feature>
<organism evidence="3 4">
    <name type="scientific">Talaromyces proteolyticus</name>
    <dbReference type="NCBI Taxonomy" id="1131652"/>
    <lineage>
        <taxon>Eukaryota</taxon>
        <taxon>Fungi</taxon>
        <taxon>Dikarya</taxon>
        <taxon>Ascomycota</taxon>
        <taxon>Pezizomycotina</taxon>
        <taxon>Eurotiomycetes</taxon>
        <taxon>Eurotiomycetidae</taxon>
        <taxon>Eurotiales</taxon>
        <taxon>Trichocomaceae</taxon>
        <taxon>Talaromyces</taxon>
        <taxon>Talaromyces sect. Bacilispori</taxon>
    </lineage>
</organism>
<name>A0AAD4KQH4_9EURO</name>
<keyword evidence="2" id="KW-1133">Transmembrane helix</keyword>
<dbReference type="InterPro" id="IPR052337">
    <property type="entry name" value="SAT4-like"/>
</dbReference>
<dbReference type="AlphaFoldDB" id="A0AAD4KQH4"/>
<reference evidence="3" key="1">
    <citation type="submission" date="2021-12" db="EMBL/GenBank/DDBJ databases">
        <title>Convergent genome expansion in fungi linked to evolution of root-endophyte symbiosis.</title>
        <authorList>
            <consortium name="DOE Joint Genome Institute"/>
            <person name="Ke Y.-H."/>
            <person name="Bonito G."/>
            <person name="Liao H.-L."/>
            <person name="Looney B."/>
            <person name="Rojas-Flechas A."/>
            <person name="Nash J."/>
            <person name="Hameed K."/>
            <person name="Schadt C."/>
            <person name="Martin F."/>
            <person name="Crous P.W."/>
            <person name="Miettinen O."/>
            <person name="Magnuson J.K."/>
            <person name="Labbe J."/>
            <person name="Jacobson D."/>
            <person name="Doktycz M.J."/>
            <person name="Veneault-Fourrey C."/>
            <person name="Kuo A."/>
            <person name="Mondo S."/>
            <person name="Calhoun S."/>
            <person name="Riley R."/>
            <person name="Ohm R."/>
            <person name="LaButti K."/>
            <person name="Andreopoulos B."/>
            <person name="Pangilinan J."/>
            <person name="Nolan M."/>
            <person name="Tritt A."/>
            <person name="Clum A."/>
            <person name="Lipzen A."/>
            <person name="Daum C."/>
            <person name="Barry K."/>
            <person name="Grigoriev I.V."/>
            <person name="Vilgalys R."/>
        </authorList>
    </citation>
    <scope>NUCLEOTIDE SEQUENCE</scope>
    <source>
        <strain evidence="3">PMI_201</strain>
    </source>
</reference>
<proteinExistence type="predicted"/>
<evidence type="ECO:0008006" key="5">
    <source>
        <dbReference type="Google" id="ProtNLM"/>
    </source>
</evidence>
<accession>A0AAD4KQH4</accession>
<keyword evidence="2" id="KW-0472">Membrane</keyword>
<dbReference type="EMBL" id="JAJTJA010000006">
    <property type="protein sequence ID" value="KAH8697114.1"/>
    <property type="molecule type" value="Genomic_DNA"/>
</dbReference>